<keyword evidence="1" id="KW-0614">Plasmid</keyword>
<geneLocation type="plasmid" evidence="1">
    <name>pMk2240B</name>
</geneLocation>
<evidence type="ECO:0000313" key="1">
    <source>
        <dbReference type="EMBL" id="XCG51967.1"/>
    </source>
</evidence>
<dbReference type="RefSeq" id="WP_353646229.1">
    <property type="nucleotide sequence ID" value="NZ_CP159255.1"/>
</dbReference>
<dbReference type="AlphaFoldDB" id="A0AAU8CYQ4"/>
<sequence length="87" mass="9907">MIETLQFGWRVHMRCAWGKRDGMKSIRECGYRVELDMDTLVIAKGPGFPIGMLAERLFCPRCRSRRVTVAFTPPANENLARARGGSY</sequence>
<name>A0AAU8CYQ4_9HYPH</name>
<protein>
    <submittedName>
        <fullName evidence="1">Uncharacterized protein</fullName>
    </submittedName>
</protein>
<gene>
    <name evidence="1" type="ORF">ABVK50_29330</name>
</gene>
<organism evidence="1">
    <name type="scientific">Mesorhizobium sp. WSM2240</name>
    <dbReference type="NCBI Taxonomy" id="3228851"/>
    <lineage>
        <taxon>Bacteria</taxon>
        <taxon>Pseudomonadati</taxon>
        <taxon>Pseudomonadota</taxon>
        <taxon>Alphaproteobacteria</taxon>
        <taxon>Hyphomicrobiales</taxon>
        <taxon>Phyllobacteriaceae</taxon>
        <taxon>Mesorhizobium</taxon>
    </lineage>
</organism>
<dbReference type="EMBL" id="CP159255">
    <property type="protein sequence ID" value="XCG51967.1"/>
    <property type="molecule type" value="Genomic_DNA"/>
</dbReference>
<accession>A0AAU8CYQ4</accession>
<proteinExistence type="predicted"/>
<reference evidence="1" key="1">
    <citation type="submission" date="2024-06" db="EMBL/GenBank/DDBJ databases">
        <title>Mesorhizobium karijinii sp. nov., a symbiont of the iconic Swainsona formosa from arid Australia.</title>
        <authorList>
            <person name="Hill Y.J."/>
            <person name="Watkin E.L.J."/>
            <person name="O'Hara G.W."/>
            <person name="Terpolilli J."/>
            <person name="Tye M.L."/>
            <person name="Kohlmeier M.G."/>
        </authorList>
    </citation>
    <scope>NUCLEOTIDE SEQUENCE</scope>
    <source>
        <strain evidence="1">WSM2240</strain>
        <plasmid evidence="1">pMk2240B</plasmid>
    </source>
</reference>